<dbReference type="Proteomes" id="UP000192448">
    <property type="component" value="Unassembled WGS sequence"/>
</dbReference>
<dbReference type="SUPFAM" id="SSF54909">
    <property type="entry name" value="Dimeric alpha+beta barrel"/>
    <property type="match status" value="1"/>
</dbReference>
<dbReference type="RefSeq" id="WP_083165511.1">
    <property type="nucleotide sequence ID" value="NZ_MVHF01000018.1"/>
</dbReference>
<organism evidence="3 4">
    <name type="scientific">Mycobacterium aquaticum</name>
    <dbReference type="NCBI Taxonomy" id="1927124"/>
    <lineage>
        <taxon>Bacteria</taxon>
        <taxon>Bacillati</taxon>
        <taxon>Actinomycetota</taxon>
        <taxon>Actinomycetes</taxon>
        <taxon>Mycobacteriales</taxon>
        <taxon>Mycobacteriaceae</taxon>
        <taxon>Mycobacterium</taxon>
    </lineage>
</organism>
<dbReference type="AlphaFoldDB" id="A0A1X0AVV4"/>
<dbReference type="STRING" id="1927124.BST13_18685"/>
<dbReference type="PROSITE" id="PS51502">
    <property type="entry name" value="S_R_A_B_BARREL"/>
    <property type="match status" value="1"/>
</dbReference>
<feature type="domain" description="Stress-response A/B barrel" evidence="2">
    <location>
        <begin position="2"/>
        <end position="97"/>
    </location>
</feature>
<proteinExistence type="predicted"/>
<protein>
    <recommendedName>
        <fullName evidence="2">Stress-response A/B barrel domain-containing protein</fullName>
    </recommendedName>
</protein>
<evidence type="ECO:0000256" key="1">
    <source>
        <dbReference type="SAM" id="MobiDB-lite"/>
    </source>
</evidence>
<feature type="region of interest" description="Disordered" evidence="1">
    <location>
        <begin position="106"/>
        <end position="129"/>
    </location>
</feature>
<evidence type="ECO:0000313" key="3">
    <source>
        <dbReference type="EMBL" id="ORA33988.1"/>
    </source>
</evidence>
<sequence length="129" mass="13973">MIDHYVAFRAIPGQAQALSAMLDGFVADISGKLSCVAAISAGVNINETSLRLGYTHGLYVRLRDRGALGDRYGRHPAHLRLLAGIDTVCAERFAIDFVATASTDAEPPRFAPISRTFHEETKDEPSQSV</sequence>
<accession>A0A1X0AVV4</accession>
<dbReference type="SMART" id="SM00886">
    <property type="entry name" value="Dabb"/>
    <property type="match status" value="1"/>
</dbReference>
<comment type="caution">
    <text evidence="3">The sequence shown here is derived from an EMBL/GenBank/DDBJ whole genome shotgun (WGS) entry which is preliminary data.</text>
</comment>
<feature type="compositionally biased region" description="Basic and acidic residues" evidence="1">
    <location>
        <begin position="116"/>
        <end position="129"/>
    </location>
</feature>
<dbReference type="OrthoDB" id="9816070at2"/>
<dbReference type="InterPro" id="IPR011008">
    <property type="entry name" value="Dimeric_a/b-barrel"/>
</dbReference>
<reference evidence="3 4" key="1">
    <citation type="submission" date="2017-02" db="EMBL/GenBank/DDBJ databases">
        <title>The new phylogeny of genus Mycobacterium.</title>
        <authorList>
            <person name="Tortoli E."/>
            <person name="Trovato A."/>
            <person name="Cirillo D.M."/>
        </authorList>
    </citation>
    <scope>NUCLEOTIDE SEQUENCE [LARGE SCALE GENOMIC DNA]</scope>
    <source>
        <strain evidence="3 4">RW6</strain>
    </source>
</reference>
<dbReference type="Gene3D" id="3.30.70.100">
    <property type="match status" value="1"/>
</dbReference>
<dbReference type="InterPro" id="IPR013097">
    <property type="entry name" value="Dabb"/>
</dbReference>
<evidence type="ECO:0000259" key="2">
    <source>
        <dbReference type="PROSITE" id="PS51502"/>
    </source>
</evidence>
<keyword evidence="4" id="KW-1185">Reference proteome</keyword>
<evidence type="ECO:0000313" key="4">
    <source>
        <dbReference type="Proteomes" id="UP000192448"/>
    </source>
</evidence>
<name>A0A1X0AVV4_9MYCO</name>
<dbReference type="Pfam" id="PF07876">
    <property type="entry name" value="Dabb"/>
    <property type="match status" value="1"/>
</dbReference>
<gene>
    <name evidence="3" type="ORF">BST13_18685</name>
</gene>
<dbReference type="EMBL" id="MVHF01000018">
    <property type="protein sequence ID" value="ORA33988.1"/>
    <property type="molecule type" value="Genomic_DNA"/>
</dbReference>